<reference evidence="5" key="1">
    <citation type="submission" date="2021-04" db="EMBL/GenBank/DDBJ databases">
        <title>A novel Synergistetes isolate from a pyrite-forming mixed culture.</title>
        <authorList>
            <person name="Bunk B."/>
            <person name="Sproer C."/>
            <person name="Spring S."/>
            <person name="Pester M."/>
        </authorList>
    </citation>
    <scope>NUCLEOTIDE SEQUENCE [LARGE SCALE GENOMIC DNA]</scope>
    <source>
        <strain evidence="5">J.5.4.2-T.3.5.2</strain>
    </source>
</reference>
<keyword evidence="1" id="KW-0547">Nucleotide-binding</keyword>
<dbReference type="GO" id="GO:0005524">
    <property type="term" value="F:ATP binding"/>
    <property type="evidence" value="ECO:0007669"/>
    <property type="project" value="UniProtKB-KW"/>
</dbReference>
<dbReference type="PANTHER" id="PTHR43119:SF1">
    <property type="entry name" value="ABC TRANSPORTER DOMAIN-CONTAINING PROTEIN"/>
    <property type="match status" value="1"/>
</dbReference>
<dbReference type="PROSITE" id="PS50893">
    <property type="entry name" value="ABC_TRANSPORTER_2"/>
    <property type="match status" value="1"/>
</dbReference>
<dbReference type="PROSITE" id="PS00211">
    <property type="entry name" value="ABC_TRANSPORTER_1"/>
    <property type="match status" value="1"/>
</dbReference>
<accession>A0A9Q7AAF3</accession>
<dbReference type="EMBL" id="CP072943">
    <property type="protein sequence ID" value="QTX33390.1"/>
    <property type="molecule type" value="Genomic_DNA"/>
</dbReference>
<dbReference type="AlphaFoldDB" id="A0A9Q7AAF3"/>
<dbReference type="SMART" id="SM00382">
    <property type="entry name" value="AAA"/>
    <property type="match status" value="1"/>
</dbReference>
<dbReference type="PANTHER" id="PTHR43119">
    <property type="entry name" value="ABC TRANSPORT PROTEIN ATP-BINDING COMPONENT-RELATED"/>
    <property type="match status" value="1"/>
</dbReference>
<dbReference type="Proteomes" id="UP000671879">
    <property type="component" value="Chromosome"/>
</dbReference>
<dbReference type="InterPro" id="IPR003439">
    <property type="entry name" value="ABC_transporter-like_ATP-bd"/>
</dbReference>
<evidence type="ECO:0000256" key="2">
    <source>
        <dbReference type="ARBA" id="ARBA00022840"/>
    </source>
</evidence>
<sequence length="218" mass="23905">MILLEFDLPLPRTKGQGPSVAARLPSRSVLEVKGPSGVGKSTLLRLIARLTPRPGGTLRFRGTDASALAAPIWRREVQYLHQQPVLIAGTVEENLLLPWTLAAYGQKPRPDRGTLVDTLGTLDLDAKLLERDGRLLSGGEKSRVALARSFLADPTLLLLDEPTASLDEDNRRLLLLALRDWLDGADRGLVLVSHRDDGAFFDQGMTLDMTALREVFLP</sequence>
<dbReference type="SUPFAM" id="SSF52540">
    <property type="entry name" value="P-loop containing nucleoside triphosphate hydrolases"/>
    <property type="match status" value="1"/>
</dbReference>
<keyword evidence="2 4" id="KW-0067">ATP-binding</keyword>
<protein>
    <submittedName>
        <fullName evidence="4">ATP-binding cassette domain-containing protein</fullName>
    </submittedName>
</protein>
<evidence type="ECO:0000313" key="5">
    <source>
        <dbReference type="Proteomes" id="UP000671879"/>
    </source>
</evidence>
<name>A0A9Q7AAF3_9BACT</name>
<evidence type="ECO:0000256" key="1">
    <source>
        <dbReference type="ARBA" id="ARBA00022741"/>
    </source>
</evidence>
<dbReference type="KEGG" id="aram:KAR29_05825"/>
<organism evidence="4 5">
    <name type="scientific">Aminithiophilus ramosus</name>
    <dbReference type="NCBI Taxonomy" id="3029084"/>
    <lineage>
        <taxon>Bacteria</taxon>
        <taxon>Thermotogati</taxon>
        <taxon>Synergistota</taxon>
        <taxon>Synergistia</taxon>
        <taxon>Synergistales</taxon>
        <taxon>Aminithiophilaceae</taxon>
        <taxon>Aminithiophilus</taxon>
    </lineage>
</organism>
<feature type="domain" description="ABC transporter" evidence="3">
    <location>
        <begin position="1"/>
        <end position="217"/>
    </location>
</feature>
<dbReference type="InterPro" id="IPR017871">
    <property type="entry name" value="ABC_transporter-like_CS"/>
</dbReference>
<dbReference type="RefSeq" id="WP_274374676.1">
    <property type="nucleotide sequence ID" value="NZ_CP072943.1"/>
</dbReference>
<dbReference type="Pfam" id="PF00005">
    <property type="entry name" value="ABC_tran"/>
    <property type="match status" value="1"/>
</dbReference>
<dbReference type="InterPro" id="IPR027417">
    <property type="entry name" value="P-loop_NTPase"/>
</dbReference>
<evidence type="ECO:0000259" key="3">
    <source>
        <dbReference type="PROSITE" id="PS50893"/>
    </source>
</evidence>
<dbReference type="InterPro" id="IPR003593">
    <property type="entry name" value="AAA+_ATPase"/>
</dbReference>
<dbReference type="Gene3D" id="3.40.50.300">
    <property type="entry name" value="P-loop containing nucleotide triphosphate hydrolases"/>
    <property type="match status" value="1"/>
</dbReference>
<dbReference type="GO" id="GO:0016887">
    <property type="term" value="F:ATP hydrolysis activity"/>
    <property type="evidence" value="ECO:0007669"/>
    <property type="project" value="InterPro"/>
</dbReference>
<proteinExistence type="predicted"/>
<keyword evidence="5" id="KW-1185">Reference proteome</keyword>
<evidence type="ECO:0000313" key="4">
    <source>
        <dbReference type="EMBL" id="QTX33390.1"/>
    </source>
</evidence>
<gene>
    <name evidence="4" type="ORF">KAR29_05825</name>
</gene>